<dbReference type="EMBL" id="GBXM01025206">
    <property type="protein sequence ID" value="JAH83371.1"/>
    <property type="molecule type" value="Transcribed_RNA"/>
</dbReference>
<organism evidence="2">
    <name type="scientific">Anguilla anguilla</name>
    <name type="common">European freshwater eel</name>
    <name type="synonym">Muraena anguilla</name>
    <dbReference type="NCBI Taxonomy" id="7936"/>
    <lineage>
        <taxon>Eukaryota</taxon>
        <taxon>Metazoa</taxon>
        <taxon>Chordata</taxon>
        <taxon>Craniata</taxon>
        <taxon>Vertebrata</taxon>
        <taxon>Euteleostomi</taxon>
        <taxon>Actinopterygii</taxon>
        <taxon>Neopterygii</taxon>
        <taxon>Teleostei</taxon>
        <taxon>Anguilliformes</taxon>
        <taxon>Anguillidae</taxon>
        <taxon>Anguilla</taxon>
    </lineage>
</organism>
<protein>
    <submittedName>
        <fullName evidence="2">Uncharacterized protein</fullName>
    </submittedName>
</protein>
<name>A0A0E9VZ92_ANGAN</name>
<sequence>MTARRTVTQSSVMSRSLAFTSRVNRRIQNGNGKPNGSIGSQ</sequence>
<feature type="region of interest" description="Disordered" evidence="1">
    <location>
        <begin position="19"/>
        <end position="41"/>
    </location>
</feature>
<reference evidence="2" key="2">
    <citation type="journal article" date="2015" name="Fish Shellfish Immunol.">
        <title>Early steps in the European eel (Anguilla anguilla)-Vibrio vulnificus interaction in the gills: Role of the RtxA13 toxin.</title>
        <authorList>
            <person name="Callol A."/>
            <person name="Pajuelo D."/>
            <person name="Ebbesson L."/>
            <person name="Teles M."/>
            <person name="MacKenzie S."/>
            <person name="Amaro C."/>
        </authorList>
    </citation>
    <scope>NUCLEOTIDE SEQUENCE</scope>
</reference>
<dbReference type="AlphaFoldDB" id="A0A0E9VZ92"/>
<accession>A0A0E9VZ92</accession>
<evidence type="ECO:0000313" key="2">
    <source>
        <dbReference type="EMBL" id="JAH83371.1"/>
    </source>
</evidence>
<reference evidence="2" key="1">
    <citation type="submission" date="2014-11" db="EMBL/GenBank/DDBJ databases">
        <authorList>
            <person name="Amaro Gonzalez C."/>
        </authorList>
    </citation>
    <scope>NUCLEOTIDE SEQUENCE</scope>
</reference>
<evidence type="ECO:0000256" key="1">
    <source>
        <dbReference type="SAM" id="MobiDB-lite"/>
    </source>
</evidence>
<proteinExistence type="predicted"/>